<dbReference type="EMBL" id="JARTFS010000002">
    <property type="protein sequence ID" value="MED4400261.1"/>
    <property type="molecule type" value="Genomic_DNA"/>
</dbReference>
<feature type="region of interest" description="Disordered" evidence="12">
    <location>
        <begin position="561"/>
        <end position="596"/>
    </location>
</feature>
<keyword evidence="15" id="KW-1185">Reference proteome</keyword>
<dbReference type="Gene3D" id="1.10.8.60">
    <property type="match status" value="1"/>
</dbReference>
<evidence type="ECO:0000313" key="14">
    <source>
        <dbReference type="EMBL" id="MED4400261.1"/>
    </source>
</evidence>
<dbReference type="PANTHER" id="PTHR11669:SF0">
    <property type="entry name" value="PROTEIN STICHEL-LIKE 2"/>
    <property type="match status" value="1"/>
</dbReference>
<proteinExistence type="inferred from homology"/>
<dbReference type="InterPro" id="IPR050238">
    <property type="entry name" value="DNA_Rep/Repair_Clamp_Loader"/>
</dbReference>
<organism evidence="14 15">
    <name type="scientific">Metabacillus fastidiosus</name>
    <dbReference type="NCBI Taxonomy" id="1458"/>
    <lineage>
        <taxon>Bacteria</taxon>
        <taxon>Bacillati</taxon>
        <taxon>Bacillota</taxon>
        <taxon>Bacilli</taxon>
        <taxon>Bacillales</taxon>
        <taxon>Bacillaceae</taxon>
        <taxon>Metabacillus</taxon>
    </lineage>
</organism>
<keyword evidence="10" id="KW-0239">DNA-directed DNA polymerase</keyword>
<keyword evidence="6" id="KW-0479">Metal-binding</keyword>
<dbReference type="InterPro" id="IPR001270">
    <property type="entry name" value="ClpA/B"/>
</dbReference>
<dbReference type="CDD" id="cd00009">
    <property type="entry name" value="AAA"/>
    <property type="match status" value="1"/>
</dbReference>
<dbReference type="PANTHER" id="PTHR11669">
    <property type="entry name" value="REPLICATION FACTOR C / DNA POLYMERASE III GAMMA-TAU SUBUNIT"/>
    <property type="match status" value="1"/>
</dbReference>
<feature type="compositionally biased region" description="Polar residues" evidence="12">
    <location>
        <begin position="580"/>
        <end position="596"/>
    </location>
</feature>
<evidence type="ECO:0000256" key="7">
    <source>
        <dbReference type="ARBA" id="ARBA00022741"/>
    </source>
</evidence>
<dbReference type="Pfam" id="PF13177">
    <property type="entry name" value="DNA_pol3_delta2"/>
    <property type="match status" value="1"/>
</dbReference>
<evidence type="ECO:0000256" key="1">
    <source>
        <dbReference type="ARBA" id="ARBA00006360"/>
    </source>
</evidence>
<name>A0ABU6NTD4_9BACI</name>
<comment type="caution">
    <text evidence="14">The sequence shown here is derived from an EMBL/GenBank/DDBJ whole genome shotgun (WGS) entry which is preliminary data.</text>
</comment>
<keyword evidence="8" id="KW-0862">Zinc</keyword>
<evidence type="ECO:0000256" key="4">
    <source>
        <dbReference type="ARBA" id="ARBA00022695"/>
    </source>
</evidence>
<dbReference type="GO" id="GO:0003887">
    <property type="term" value="F:DNA-directed DNA polymerase activity"/>
    <property type="evidence" value="ECO:0007669"/>
    <property type="project" value="UniProtKB-EC"/>
</dbReference>
<dbReference type="InterPro" id="IPR045085">
    <property type="entry name" value="HLD_clamp_pol_III_gamma_tau"/>
</dbReference>
<dbReference type="InterPro" id="IPR008921">
    <property type="entry name" value="DNA_pol3_clamp-load_cplx_C"/>
</dbReference>
<dbReference type="SUPFAM" id="SSF52540">
    <property type="entry name" value="P-loop containing nucleoside triphosphate hydrolases"/>
    <property type="match status" value="1"/>
</dbReference>
<dbReference type="PRINTS" id="PR00300">
    <property type="entry name" value="CLPPROTEASEA"/>
</dbReference>
<feature type="domain" description="AAA+ ATPase" evidence="13">
    <location>
        <begin position="37"/>
        <end position="179"/>
    </location>
</feature>
<dbReference type="Gene3D" id="1.20.272.10">
    <property type="match status" value="1"/>
</dbReference>
<feature type="region of interest" description="Disordered" evidence="12">
    <location>
        <begin position="508"/>
        <end position="530"/>
    </location>
</feature>
<dbReference type="InterPro" id="IPR022754">
    <property type="entry name" value="DNA_pol_III_gamma-3"/>
</dbReference>
<keyword evidence="7" id="KW-0547">Nucleotide-binding</keyword>
<dbReference type="EC" id="2.7.7.7" evidence="2"/>
<dbReference type="NCBIfam" id="TIGR02397">
    <property type="entry name" value="dnaX_nterm"/>
    <property type="match status" value="1"/>
</dbReference>
<gene>
    <name evidence="14" type="primary">dnaX</name>
    <name evidence="14" type="ORF">P9271_02670</name>
</gene>
<dbReference type="SUPFAM" id="SSF48019">
    <property type="entry name" value="post-AAA+ oligomerization domain-like"/>
    <property type="match status" value="1"/>
</dbReference>
<dbReference type="Gene3D" id="3.40.50.300">
    <property type="entry name" value="P-loop containing nucleotide triphosphate hydrolases"/>
    <property type="match status" value="1"/>
</dbReference>
<feature type="compositionally biased region" description="Polar residues" evidence="12">
    <location>
        <begin position="515"/>
        <end position="530"/>
    </location>
</feature>
<comment type="similarity">
    <text evidence="1">Belongs to the DnaX/STICHEL family.</text>
</comment>
<protein>
    <recommendedName>
        <fullName evidence="2">DNA-directed DNA polymerase</fullName>
        <ecNumber evidence="2">2.7.7.7</ecNumber>
    </recommendedName>
</protein>
<evidence type="ECO:0000256" key="5">
    <source>
        <dbReference type="ARBA" id="ARBA00022705"/>
    </source>
</evidence>
<keyword evidence="4 14" id="KW-0548">Nucleotidyltransferase</keyword>
<evidence type="ECO:0000313" key="15">
    <source>
        <dbReference type="Proteomes" id="UP001342826"/>
    </source>
</evidence>
<evidence type="ECO:0000256" key="2">
    <source>
        <dbReference type="ARBA" id="ARBA00012417"/>
    </source>
</evidence>
<dbReference type="InterPro" id="IPR003593">
    <property type="entry name" value="AAA+_ATPase"/>
</dbReference>
<dbReference type="NCBIfam" id="NF004046">
    <property type="entry name" value="PRK05563.1"/>
    <property type="match status" value="1"/>
</dbReference>
<dbReference type="Pfam" id="PF22608">
    <property type="entry name" value="DNAX_ATPase_lid"/>
    <property type="match status" value="1"/>
</dbReference>
<dbReference type="Pfam" id="PF12169">
    <property type="entry name" value="DNA_pol3_gamma3"/>
    <property type="match status" value="1"/>
</dbReference>
<keyword evidence="3 14" id="KW-0808">Transferase</keyword>
<dbReference type="InterPro" id="IPR027417">
    <property type="entry name" value="P-loop_NTPase"/>
</dbReference>
<reference evidence="14 15" key="1">
    <citation type="submission" date="2023-03" db="EMBL/GenBank/DDBJ databases">
        <title>Bacillus Genome Sequencing.</title>
        <authorList>
            <person name="Dunlap C."/>
        </authorList>
    </citation>
    <scope>NUCLEOTIDE SEQUENCE [LARGE SCALE GENOMIC DNA]</scope>
    <source>
        <strain evidence="14 15">NRS-1717</strain>
    </source>
</reference>
<dbReference type="SMART" id="SM00382">
    <property type="entry name" value="AAA"/>
    <property type="match status" value="1"/>
</dbReference>
<evidence type="ECO:0000256" key="11">
    <source>
        <dbReference type="ARBA" id="ARBA00049244"/>
    </source>
</evidence>
<dbReference type="Proteomes" id="UP001342826">
    <property type="component" value="Unassembled WGS sequence"/>
</dbReference>
<evidence type="ECO:0000259" key="13">
    <source>
        <dbReference type="SMART" id="SM00382"/>
    </source>
</evidence>
<keyword evidence="5" id="KW-0235">DNA replication</keyword>
<dbReference type="CDD" id="cd18137">
    <property type="entry name" value="HLD_clamp_pol_III_gamma_tau"/>
    <property type="match status" value="1"/>
</dbReference>
<accession>A0ABU6NTD4</accession>
<evidence type="ECO:0000256" key="6">
    <source>
        <dbReference type="ARBA" id="ARBA00022723"/>
    </source>
</evidence>
<keyword evidence="9" id="KW-0067">ATP-binding</keyword>
<evidence type="ECO:0000256" key="10">
    <source>
        <dbReference type="ARBA" id="ARBA00022932"/>
    </source>
</evidence>
<sequence length="707" mass="79041">MAHLALYRKYRPSGFDHLLGQDHIKKTLLNAINQDSISHAYLFSGPRGTGKTSTAKIFAKAINCKSIVNGEPCGTCDICSDGNPDIIEIDAASNNGVEEIRELRDKIGYTPAFSDYKVYIIDEVHMLTTGAFNALLKTLEEPPKHAIFILATTEPHKIPLTILSRLQRFDFKRITDTTLVERMKYILEQENVEYEPAALNVIARVADGGMRDALSLLDQVLAHSNGKINLNDVIELTGTVDLAKIGAVVQAIDNKDTSLMLDLLDQMIEVGKEPKFLLDDLLSYYRDLLVYNRVGEGANLTKVITDASFKTIASQISTERIYSIIDILSKCQNQIKYSGQDKVILEVALIKTTADNPVDEILILKAEVEKLKRIVTNGQFVVSDQQAATSSKEEILKEEPSHRETNLIDSKIGEKVAEVSIGLDEISSIVESSNQSNENVNKPKIIDDPQEAFIRQMAGENVIAAADMFPREKPKDMKQELIDMSFNKNQVDNEENQQSKQEITTLQEIQDRPSDSANENESILENQEIQSPLENEALTFLDQLEDDIKKGAAYIEVVDDNGFPASDDLAPPLTEEDPSSFVSQEQPVSVSPKQPVSEKNQKVMDILAEAKKEYRMEYLEKEEQVHSILKQERMSVLSLFREAAVIAVSNSKIVVAMKAKPQVKMLEKVSNRSIVQGVLAEVFGRSLELVVLDEKEWLEIKNNFVKN</sequence>
<evidence type="ECO:0000256" key="12">
    <source>
        <dbReference type="SAM" id="MobiDB-lite"/>
    </source>
</evidence>
<dbReference type="RefSeq" id="WP_328014838.1">
    <property type="nucleotide sequence ID" value="NZ_JARTFS010000002.1"/>
</dbReference>
<evidence type="ECO:0000256" key="8">
    <source>
        <dbReference type="ARBA" id="ARBA00022833"/>
    </source>
</evidence>
<evidence type="ECO:0000256" key="3">
    <source>
        <dbReference type="ARBA" id="ARBA00022679"/>
    </source>
</evidence>
<dbReference type="InterPro" id="IPR012763">
    <property type="entry name" value="DNA_pol_III_sug/sutau_N"/>
</dbReference>
<evidence type="ECO:0000256" key="9">
    <source>
        <dbReference type="ARBA" id="ARBA00022840"/>
    </source>
</evidence>
<comment type="catalytic activity">
    <reaction evidence="11">
        <text>DNA(n) + a 2'-deoxyribonucleoside 5'-triphosphate = DNA(n+1) + diphosphate</text>
        <dbReference type="Rhea" id="RHEA:22508"/>
        <dbReference type="Rhea" id="RHEA-COMP:17339"/>
        <dbReference type="Rhea" id="RHEA-COMP:17340"/>
        <dbReference type="ChEBI" id="CHEBI:33019"/>
        <dbReference type="ChEBI" id="CHEBI:61560"/>
        <dbReference type="ChEBI" id="CHEBI:173112"/>
        <dbReference type="EC" id="2.7.7.7"/>
    </reaction>
</comment>